<comment type="similarity">
    <text evidence="2">Belongs to the ABC transporter superfamily.</text>
</comment>
<dbReference type="InterPro" id="IPR027417">
    <property type="entry name" value="P-loop_NTPase"/>
</dbReference>
<comment type="subcellular location">
    <subcellularLocation>
        <location evidence="1">Cell inner membrane</location>
    </subcellularLocation>
</comment>
<dbReference type="STRING" id="419475.A8A54_20020"/>
<dbReference type="PANTHER" id="PTHR43117:SF4">
    <property type="entry name" value="OSMOPROTECTANT IMPORT ATP-BINDING PROTEIN OSMV"/>
    <property type="match status" value="1"/>
</dbReference>
<dbReference type="PROSITE" id="PS50893">
    <property type="entry name" value="ABC_TRANSPORTER_2"/>
    <property type="match status" value="1"/>
</dbReference>
<evidence type="ECO:0000313" key="13">
    <source>
        <dbReference type="Proteomes" id="UP000216188"/>
    </source>
</evidence>
<organism evidence="12 13">
    <name type="scientific">Brucella pseudogrignonensis</name>
    <dbReference type="NCBI Taxonomy" id="419475"/>
    <lineage>
        <taxon>Bacteria</taxon>
        <taxon>Pseudomonadati</taxon>
        <taxon>Pseudomonadota</taxon>
        <taxon>Alphaproteobacteria</taxon>
        <taxon>Hyphomicrobiales</taxon>
        <taxon>Brucellaceae</taxon>
        <taxon>Brucella/Ochrobactrum group</taxon>
        <taxon>Brucella</taxon>
    </lineage>
</organism>
<dbReference type="PROSITE" id="PS00211">
    <property type="entry name" value="ABC_TRANSPORTER_1"/>
    <property type="match status" value="1"/>
</dbReference>
<keyword evidence="6" id="KW-0547">Nucleotide-binding</keyword>
<dbReference type="Proteomes" id="UP000216188">
    <property type="component" value="Unassembled WGS sequence"/>
</dbReference>
<evidence type="ECO:0000256" key="9">
    <source>
        <dbReference type="ARBA" id="ARBA00023136"/>
    </source>
</evidence>
<dbReference type="SUPFAM" id="SSF52540">
    <property type="entry name" value="P-loop containing nucleoside triphosphate hydrolases"/>
    <property type="match status" value="1"/>
</dbReference>
<reference evidence="11 14" key="2">
    <citation type="submission" date="2018-11" db="EMBL/GenBank/DDBJ databases">
        <title>Genome sequencing and analysis.</title>
        <authorList>
            <person name="Huang Y.-T."/>
        </authorList>
    </citation>
    <scope>NUCLEOTIDE SEQUENCE [LARGE SCALE GENOMIC DNA]</scope>
    <source>
        <strain evidence="11 14">SHIN</strain>
    </source>
</reference>
<dbReference type="PANTHER" id="PTHR43117">
    <property type="entry name" value="OSMOPROTECTANT IMPORT ATP-BINDING PROTEIN OSMV"/>
    <property type="match status" value="1"/>
</dbReference>
<dbReference type="Gene3D" id="3.40.50.300">
    <property type="entry name" value="P-loop containing nucleotide triphosphate hydrolases"/>
    <property type="match status" value="1"/>
</dbReference>
<dbReference type="GO" id="GO:0005886">
    <property type="term" value="C:plasma membrane"/>
    <property type="evidence" value="ECO:0007669"/>
    <property type="project" value="UniProtKB-SubCell"/>
</dbReference>
<keyword evidence="9" id="KW-0472">Membrane</keyword>
<keyword evidence="13" id="KW-1185">Reference proteome</keyword>
<reference evidence="12 13" key="1">
    <citation type="submission" date="2017-07" db="EMBL/GenBank/DDBJ databases">
        <title>Phylogenetic study on the rhizospheric bacterium Ochrobactrum sp. A44.</title>
        <authorList>
            <person name="Krzyzanowska D.M."/>
            <person name="Ossowicki A."/>
            <person name="Rajewska M."/>
            <person name="Maciag T."/>
            <person name="Kaczynski Z."/>
            <person name="Czerwicka M."/>
            <person name="Jafra S."/>
        </authorList>
    </citation>
    <scope>NUCLEOTIDE SEQUENCE [LARGE SCALE GENOMIC DNA]</scope>
    <source>
        <strain evidence="12 13">CCUG 30717</strain>
    </source>
</reference>
<dbReference type="Pfam" id="PF00005">
    <property type="entry name" value="ABC_tran"/>
    <property type="match status" value="1"/>
</dbReference>
<evidence type="ECO:0000313" key="11">
    <source>
        <dbReference type="EMBL" id="NNV23029.1"/>
    </source>
</evidence>
<dbReference type="OrthoDB" id="9802264at2"/>
<sequence length="312" mass="33939">MIEIANLTRLYGAQKAVDDVSLTVNAGEIVVIVGTSGSGKTTLMRMINRLVEPSAGVIKIDGKDNREVSAHILRRGIGYAIQGHGLFPHRSIAENIATVPRLLGWDRARIAARVDELLSLFHLDPAVYRDRMPHELSGGQQQRIGVARALASNPAILLMDEPFGALDPIIRDKAQEDLLAIQKHYRTTIVLVTHDMEEAIRLGTRIAVMDKGRLLQYATPQEIIARPATQFVHDLLGGGSDRVFRLLSLVTVDGLVEPGDANGDPIASDMSLREALGASLWSGRTALPVRRDGAIIGRVTRVAIEDHARSIA</sequence>
<evidence type="ECO:0000256" key="4">
    <source>
        <dbReference type="ARBA" id="ARBA00022475"/>
    </source>
</evidence>
<dbReference type="InterPro" id="IPR017871">
    <property type="entry name" value="ABC_transporter-like_CS"/>
</dbReference>
<keyword evidence="4" id="KW-1003">Cell membrane</keyword>
<proteinExistence type="inferred from homology"/>
<dbReference type="SMART" id="SM00382">
    <property type="entry name" value="AAA"/>
    <property type="match status" value="1"/>
</dbReference>
<evidence type="ECO:0000256" key="7">
    <source>
        <dbReference type="ARBA" id="ARBA00022840"/>
    </source>
</evidence>
<dbReference type="AlphaFoldDB" id="A0A1A9FUB5"/>
<dbReference type="GO" id="GO:0005524">
    <property type="term" value="F:ATP binding"/>
    <property type="evidence" value="ECO:0007669"/>
    <property type="project" value="UniProtKB-KW"/>
</dbReference>
<evidence type="ECO:0000256" key="5">
    <source>
        <dbReference type="ARBA" id="ARBA00022519"/>
    </source>
</evidence>
<comment type="caution">
    <text evidence="12">The sequence shown here is derived from an EMBL/GenBank/DDBJ whole genome shotgun (WGS) entry which is preliminary data.</text>
</comment>
<keyword evidence="5" id="KW-0997">Cell inner membrane</keyword>
<dbReference type="FunFam" id="3.40.50.300:FF:000425">
    <property type="entry name" value="Probable ABC transporter, ATP-binding subunit"/>
    <property type="match status" value="1"/>
</dbReference>
<dbReference type="InterPro" id="IPR003439">
    <property type="entry name" value="ABC_transporter-like_ATP-bd"/>
</dbReference>
<dbReference type="GO" id="GO:0015697">
    <property type="term" value="P:quaternary ammonium group transport"/>
    <property type="evidence" value="ECO:0007669"/>
    <property type="project" value="UniProtKB-ARBA"/>
</dbReference>
<evidence type="ECO:0000256" key="2">
    <source>
        <dbReference type="ARBA" id="ARBA00005417"/>
    </source>
</evidence>
<accession>A0A1A9FUB5</accession>
<dbReference type="InterPro" id="IPR003593">
    <property type="entry name" value="AAA+_ATPase"/>
</dbReference>
<keyword evidence="8" id="KW-1278">Translocase</keyword>
<evidence type="ECO:0000259" key="10">
    <source>
        <dbReference type="PROSITE" id="PS50893"/>
    </source>
</evidence>
<dbReference type="Proteomes" id="UP000526233">
    <property type="component" value="Unassembled WGS sequence"/>
</dbReference>
<gene>
    <name evidence="12" type="ORF">CEV34_4221</name>
    <name evidence="11" type="ORF">EHE22_21730</name>
</gene>
<evidence type="ECO:0000313" key="12">
    <source>
        <dbReference type="EMBL" id="OYR22389.1"/>
    </source>
</evidence>
<dbReference type="EMBL" id="PKQI01000004">
    <property type="protein sequence ID" value="NNV23029.1"/>
    <property type="molecule type" value="Genomic_DNA"/>
</dbReference>
<dbReference type="GO" id="GO:0016887">
    <property type="term" value="F:ATP hydrolysis activity"/>
    <property type="evidence" value="ECO:0007669"/>
    <property type="project" value="InterPro"/>
</dbReference>
<keyword evidence="7 11" id="KW-0067">ATP-binding</keyword>
<keyword evidence="3" id="KW-0813">Transport</keyword>
<dbReference type="RefSeq" id="WP_007880649.1">
    <property type="nucleotide sequence ID" value="NZ_CAXURC020000003.1"/>
</dbReference>
<evidence type="ECO:0000256" key="1">
    <source>
        <dbReference type="ARBA" id="ARBA00004533"/>
    </source>
</evidence>
<dbReference type="EMBL" id="NNRM01000044">
    <property type="protein sequence ID" value="OYR22389.1"/>
    <property type="molecule type" value="Genomic_DNA"/>
</dbReference>
<evidence type="ECO:0000256" key="6">
    <source>
        <dbReference type="ARBA" id="ARBA00022741"/>
    </source>
</evidence>
<evidence type="ECO:0000256" key="8">
    <source>
        <dbReference type="ARBA" id="ARBA00022967"/>
    </source>
</evidence>
<feature type="domain" description="ABC transporter" evidence="10">
    <location>
        <begin position="2"/>
        <end position="236"/>
    </location>
</feature>
<evidence type="ECO:0000313" key="14">
    <source>
        <dbReference type="Proteomes" id="UP000526233"/>
    </source>
</evidence>
<protein>
    <submittedName>
        <fullName evidence="11">ABC transporter ATP-binding protein</fullName>
    </submittedName>
    <submittedName>
        <fullName evidence="12">ABC transporter family protein</fullName>
    </submittedName>
</protein>
<evidence type="ECO:0000256" key="3">
    <source>
        <dbReference type="ARBA" id="ARBA00022448"/>
    </source>
</evidence>
<name>A0A1A9FUB5_9HYPH</name>
<dbReference type="KEGG" id="ops:A8A54_20020"/>